<keyword evidence="6" id="KW-0695">RNA-directed DNA polymerase</keyword>
<dbReference type="InterPro" id="IPR050951">
    <property type="entry name" value="Retrovirus_Pol_polyprotein"/>
</dbReference>
<dbReference type="InterPro" id="IPR041373">
    <property type="entry name" value="RT_RNaseH"/>
</dbReference>
<dbReference type="Proteomes" id="UP001054837">
    <property type="component" value="Unassembled WGS sequence"/>
</dbReference>
<keyword evidence="4 8" id="KW-0255">Endonuclease</keyword>
<sequence length="104" mass="11664">MYNLSKENGISLKPRSYDVTLADASKPFILRTGSSNYALGAVLPQGDDKTNELPIEYASQLLIGRKNYSTTEKEALSVVWALEKFYDYVESQEITVVTDHQSLK</sequence>
<evidence type="ECO:0000256" key="2">
    <source>
        <dbReference type="ARBA" id="ARBA00022695"/>
    </source>
</evidence>
<evidence type="ECO:0000313" key="9">
    <source>
        <dbReference type="Proteomes" id="UP001054837"/>
    </source>
</evidence>
<evidence type="ECO:0000256" key="6">
    <source>
        <dbReference type="ARBA" id="ARBA00022918"/>
    </source>
</evidence>
<comment type="caution">
    <text evidence="8">The sequence shown here is derived from an EMBL/GenBank/DDBJ whole genome shotgun (WGS) entry which is preliminary data.</text>
</comment>
<dbReference type="SUPFAM" id="SSF56672">
    <property type="entry name" value="DNA/RNA polymerases"/>
    <property type="match status" value="1"/>
</dbReference>
<dbReference type="AlphaFoldDB" id="A0AAV4TNG8"/>
<evidence type="ECO:0000259" key="7">
    <source>
        <dbReference type="Pfam" id="PF17917"/>
    </source>
</evidence>
<keyword evidence="5" id="KW-0378">Hydrolase</keyword>
<accession>A0AAV4TNG8</accession>
<dbReference type="FunFam" id="3.10.20.370:FF:000001">
    <property type="entry name" value="Retrovirus-related Pol polyprotein from transposon 17.6-like protein"/>
    <property type="match status" value="1"/>
</dbReference>
<keyword evidence="2" id="KW-0548">Nucleotidyltransferase</keyword>
<keyword evidence="3" id="KW-0540">Nuclease</keyword>
<organism evidence="8 9">
    <name type="scientific">Caerostris darwini</name>
    <dbReference type="NCBI Taxonomy" id="1538125"/>
    <lineage>
        <taxon>Eukaryota</taxon>
        <taxon>Metazoa</taxon>
        <taxon>Ecdysozoa</taxon>
        <taxon>Arthropoda</taxon>
        <taxon>Chelicerata</taxon>
        <taxon>Arachnida</taxon>
        <taxon>Araneae</taxon>
        <taxon>Araneomorphae</taxon>
        <taxon>Entelegynae</taxon>
        <taxon>Araneoidea</taxon>
        <taxon>Araneidae</taxon>
        <taxon>Caerostris</taxon>
    </lineage>
</organism>
<dbReference type="Pfam" id="PF17917">
    <property type="entry name" value="RT_RNaseH"/>
    <property type="match status" value="1"/>
</dbReference>
<evidence type="ECO:0000313" key="8">
    <source>
        <dbReference type="EMBL" id="GIY46385.1"/>
    </source>
</evidence>
<evidence type="ECO:0000256" key="1">
    <source>
        <dbReference type="ARBA" id="ARBA00022679"/>
    </source>
</evidence>
<dbReference type="EMBL" id="BPLQ01009762">
    <property type="protein sequence ID" value="GIY46385.1"/>
    <property type="molecule type" value="Genomic_DNA"/>
</dbReference>
<name>A0AAV4TNG8_9ARAC</name>
<keyword evidence="1" id="KW-0808">Transferase</keyword>
<protein>
    <submittedName>
        <fullName evidence="8">Endonuclease</fullName>
    </submittedName>
</protein>
<dbReference type="PANTHER" id="PTHR37984">
    <property type="entry name" value="PROTEIN CBG26694"/>
    <property type="match status" value="1"/>
</dbReference>
<dbReference type="Gene3D" id="3.10.20.370">
    <property type="match status" value="1"/>
</dbReference>
<evidence type="ECO:0000256" key="3">
    <source>
        <dbReference type="ARBA" id="ARBA00022722"/>
    </source>
</evidence>
<gene>
    <name evidence="8" type="primary">POL_663</name>
    <name evidence="8" type="ORF">CDAR_408111</name>
</gene>
<keyword evidence="9" id="KW-1185">Reference proteome</keyword>
<evidence type="ECO:0000256" key="5">
    <source>
        <dbReference type="ARBA" id="ARBA00022801"/>
    </source>
</evidence>
<proteinExistence type="predicted"/>
<dbReference type="InterPro" id="IPR043502">
    <property type="entry name" value="DNA/RNA_pol_sf"/>
</dbReference>
<dbReference type="PANTHER" id="PTHR37984:SF5">
    <property type="entry name" value="PROTEIN NYNRIN-LIKE"/>
    <property type="match status" value="1"/>
</dbReference>
<dbReference type="GO" id="GO:0016787">
    <property type="term" value="F:hydrolase activity"/>
    <property type="evidence" value="ECO:0007669"/>
    <property type="project" value="UniProtKB-KW"/>
</dbReference>
<reference evidence="8 9" key="1">
    <citation type="submission" date="2021-06" db="EMBL/GenBank/DDBJ databases">
        <title>Caerostris darwini draft genome.</title>
        <authorList>
            <person name="Kono N."/>
            <person name="Arakawa K."/>
        </authorList>
    </citation>
    <scope>NUCLEOTIDE SEQUENCE [LARGE SCALE GENOMIC DNA]</scope>
</reference>
<dbReference type="GO" id="GO:0004519">
    <property type="term" value="F:endonuclease activity"/>
    <property type="evidence" value="ECO:0007669"/>
    <property type="project" value="UniProtKB-KW"/>
</dbReference>
<evidence type="ECO:0000256" key="4">
    <source>
        <dbReference type="ARBA" id="ARBA00022759"/>
    </source>
</evidence>
<feature type="domain" description="Reverse transcriptase RNase H-like" evidence="7">
    <location>
        <begin position="23"/>
        <end position="104"/>
    </location>
</feature>
<dbReference type="GO" id="GO:0003964">
    <property type="term" value="F:RNA-directed DNA polymerase activity"/>
    <property type="evidence" value="ECO:0007669"/>
    <property type="project" value="UniProtKB-KW"/>
</dbReference>